<gene>
    <name evidence="1" type="ORF">DEACI_1832</name>
    <name evidence="2" type="ORF">DEACI_3019</name>
</gene>
<accession>A0A8S0W7V5</accession>
<name>A0A8S0W7V5_9FIRM</name>
<proteinExistence type="predicted"/>
<keyword evidence="3" id="KW-1185">Reference proteome</keyword>
<evidence type="ECO:0000313" key="3">
    <source>
        <dbReference type="Proteomes" id="UP001071230"/>
    </source>
</evidence>
<organism evidence="1">
    <name type="scientific">Acididesulfobacillus acetoxydans</name>
    <dbReference type="NCBI Taxonomy" id="1561005"/>
    <lineage>
        <taxon>Bacteria</taxon>
        <taxon>Bacillati</taxon>
        <taxon>Bacillota</taxon>
        <taxon>Clostridia</taxon>
        <taxon>Eubacteriales</taxon>
        <taxon>Peptococcaceae</taxon>
        <taxon>Acididesulfobacillus</taxon>
    </lineage>
</organism>
<dbReference type="KEGG" id="aacx:DEACI_1832"/>
<dbReference type="EMBL" id="CDGJ01000082">
    <property type="protein sequence ID" value="CEJ08542.1"/>
    <property type="molecule type" value="Genomic_DNA"/>
</dbReference>
<sequence>MRGIIFDMPRLCLIRPRFGYGSKGAILPRGCRPPVLNFPPTGSKPPRYDKFHKTPAHYFPSLGTLNVDTMRKESMSRLAG</sequence>
<protein>
    <submittedName>
        <fullName evidence="1">Uncharacterized protein</fullName>
    </submittedName>
</protein>
<evidence type="ECO:0000313" key="1">
    <source>
        <dbReference type="EMBL" id="CAA7601179.1"/>
    </source>
</evidence>
<evidence type="ECO:0000313" key="2">
    <source>
        <dbReference type="EMBL" id="CEJ08542.1"/>
    </source>
</evidence>
<dbReference type="AlphaFoldDB" id="A0A8S0W7V5"/>
<reference evidence="2" key="1">
    <citation type="submission" date="2014-11" db="EMBL/GenBank/DDBJ databases">
        <authorList>
            <person name="Hornung B.V."/>
        </authorList>
    </citation>
    <scope>NUCLEOTIDE SEQUENCE</scope>
    <source>
        <strain evidence="2">INE</strain>
    </source>
</reference>
<reference evidence="1" key="2">
    <citation type="submission" date="2020-01" db="EMBL/GenBank/DDBJ databases">
        <authorList>
            <person name="Hornung B."/>
        </authorList>
    </citation>
    <scope>NUCLEOTIDE SEQUENCE</scope>
    <source>
        <strain evidence="1">PacBioINE</strain>
    </source>
</reference>
<dbReference type="Proteomes" id="UP001071230">
    <property type="component" value="Unassembled WGS sequence"/>
</dbReference>
<dbReference type="Proteomes" id="UP000836597">
    <property type="component" value="Chromosome"/>
</dbReference>
<dbReference type="EMBL" id="LR746496">
    <property type="protein sequence ID" value="CAA7601179.1"/>
    <property type="molecule type" value="Genomic_DNA"/>
</dbReference>